<gene>
    <name evidence="1" type="ORF">ACIKP7_03405</name>
</gene>
<accession>A0ACC7LRL0</accession>
<organism evidence="1 2">
    <name type="scientific">Pseudomonas caricapapayae</name>
    <dbReference type="NCBI Taxonomy" id="46678"/>
    <lineage>
        <taxon>Bacteria</taxon>
        <taxon>Pseudomonadati</taxon>
        <taxon>Pseudomonadota</taxon>
        <taxon>Gammaproteobacteria</taxon>
        <taxon>Pseudomonadales</taxon>
        <taxon>Pseudomonadaceae</taxon>
        <taxon>Pseudomonas</taxon>
    </lineage>
</organism>
<name>A0ACC7LRL0_9PSED</name>
<dbReference type="EMBL" id="JBIUGF010000006">
    <property type="protein sequence ID" value="MFJ1337171.1"/>
    <property type="molecule type" value="Genomic_DNA"/>
</dbReference>
<protein>
    <submittedName>
        <fullName evidence="1">Uncharacterized protein</fullName>
    </submittedName>
</protein>
<reference evidence="1" key="1">
    <citation type="submission" date="2024-10" db="EMBL/GenBank/DDBJ databases">
        <title>Aeromonas and Pseudomonas from the Cagarras Archipelago, Rio de Janeiro, Brazil.</title>
        <authorList>
            <person name="Canellas A.L.B."/>
            <person name="Laport M.S."/>
        </authorList>
    </citation>
    <scope>NUCLEOTIDE SEQUENCE</scope>
    <source>
        <strain evidence="1">ACP-7</strain>
    </source>
</reference>
<sequence>MSSVITQIKALPPKSQVKLCCILAVFAVLIGALFLLDWRVYQEPNPERIVQLEGRLTGDAQVWEQDRRIVEFGVAPHGLYEHRQPVYAYKEVFQATGLRRGATVALEVEHTAEGALVRKLSTHEGRVLFDANMERYIASTGNGAVVRTSVLTVFLVTLCLGHAFLTWRRYLKAPADVSSAT</sequence>
<evidence type="ECO:0000313" key="1">
    <source>
        <dbReference type="EMBL" id="MFJ1337171.1"/>
    </source>
</evidence>
<dbReference type="Proteomes" id="UP001615411">
    <property type="component" value="Unassembled WGS sequence"/>
</dbReference>
<keyword evidence="2" id="KW-1185">Reference proteome</keyword>
<comment type="caution">
    <text evidence="1">The sequence shown here is derived from an EMBL/GenBank/DDBJ whole genome shotgun (WGS) entry which is preliminary data.</text>
</comment>
<proteinExistence type="predicted"/>
<evidence type="ECO:0000313" key="2">
    <source>
        <dbReference type="Proteomes" id="UP001615411"/>
    </source>
</evidence>